<protein>
    <submittedName>
        <fullName evidence="1">Uncharacterized protein</fullName>
    </submittedName>
</protein>
<dbReference type="AlphaFoldDB" id="A0A4U0VNB0"/>
<sequence>MAAVNRTVQAQAAVRHPHVQVTPTALFALLLAVRLLWTPTHLADPVHVLEAARLLRFVAGPEARVRRSEEGETTGVGEGGHDHLLVETSRLPEVKAFVETFSQREITAAIEAQPRGVARWKPWKTVSATGEEREARFASKRKIRSLPTLTRAESTSTWFLAPSS</sequence>
<evidence type="ECO:0000313" key="2">
    <source>
        <dbReference type="Proteomes" id="UP000308768"/>
    </source>
</evidence>
<evidence type="ECO:0000313" key="1">
    <source>
        <dbReference type="EMBL" id="TKA50733.1"/>
    </source>
</evidence>
<reference evidence="1 2" key="1">
    <citation type="submission" date="2017-03" db="EMBL/GenBank/DDBJ databases">
        <title>Genomes of endolithic fungi from Antarctica.</title>
        <authorList>
            <person name="Coleine C."/>
            <person name="Masonjones S."/>
            <person name="Stajich J.E."/>
        </authorList>
    </citation>
    <scope>NUCLEOTIDE SEQUENCE [LARGE SCALE GENOMIC DNA]</scope>
    <source>
        <strain evidence="1 2">CCFEE 5187</strain>
    </source>
</reference>
<organism evidence="1 2">
    <name type="scientific">Cryomyces minteri</name>
    <dbReference type="NCBI Taxonomy" id="331657"/>
    <lineage>
        <taxon>Eukaryota</taxon>
        <taxon>Fungi</taxon>
        <taxon>Dikarya</taxon>
        <taxon>Ascomycota</taxon>
        <taxon>Pezizomycotina</taxon>
        <taxon>Dothideomycetes</taxon>
        <taxon>Dothideomycetes incertae sedis</taxon>
        <taxon>Cryomyces</taxon>
    </lineage>
</organism>
<comment type="caution">
    <text evidence="1">The sequence shown here is derived from an EMBL/GenBank/DDBJ whole genome shotgun (WGS) entry which is preliminary data.</text>
</comment>
<name>A0A4U0VNB0_9PEZI</name>
<dbReference type="EMBL" id="NAJN01002595">
    <property type="protein sequence ID" value="TKA50733.1"/>
    <property type="molecule type" value="Genomic_DNA"/>
</dbReference>
<accession>A0A4U0VNB0</accession>
<proteinExistence type="predicted"/>
<gene>
    <name evidence="1" type="ORF">B0A49_11276</name>
</gene>
<dbReference type="Proteomes" id="UP000308768">
    <property type="component" value="Unassembled WGS sequence"/>
</dbReference>
<keyword evidence="2" id="KW-1185">Reference proteome</keyword>